<dbReference type="EMBL" id="CAJVPT010006833">
    <property type="protein sequence ID" value="CAG8535047.1"/>
    <property type="molecule type" value="Genomic_DNA"/>
</dbReference>
<gene>
    <name evidence="1" type="ORF">ACOLOM_LOCUS4235</name>
</gene>
<keyword evidence="2" id="KW-1185">Reference proteome</keyword>
<protein>
    <submittedName>
        <fullName evidence="1">7106_t:CDS:1</fullName>
    </submittedName>
</protein>
<organism evidence="1 2">
    <name type="scientific">Acaulospora colombiana</name>
    <dbReference type="NCBI Taxonomy" id="27376"/>
    <lineage>
        <taxon>Eukaryota</taxon>
        <taxon>Fungi</taxon>
        <taxon>Fungi incertae sedis</taxon>
        <taxon>Mucoromycota</taxon>
        <taxon>Glomeromycotina</taxon>
        <taxon>Glomeromycetes</taxon>
        <taxon>Diversisporales</taxon>
        <taxon>Acaulosporaceae</taxon>
        <taxon>Acaulospora</taxon>
    </lineage>
</organism>
<proteinExistence type="predicted"/>
<reference evidence="1" key="1">
    <citation type="submission" date="2021-06" db="EMBL/GenBank/DDBJ databases">
        <authorList>
            <person name="Kallberg Y."/>
            <person name="Tangrot J."/>
            <person name="Rosling A."/>
        </authorList>
    </citation>
    <scope>NUCLEOTIDE SEQUENCE</scope>
    <source>
        <strain evidence="1">CL356</strain>
    </source>
</reference>
<evidence type="ECO:0000313" key="2">
    <source>
        <dbReference type="Proteomes" id="UP000789525"/>
    </source>
</evidence>
<evidence type="ECO:0000313" key="1">
    <source>
        <dbReference type="EMBL" id="CAG8535047.1"/>
    </source>
</evidence>
<comment type="caution">
    <text evidence="1">The sequence shown here is derived from an EMBL/GenBank/DDBJ whole genome shotgun (WGS) entry which is preliminary data.</text>
</comment>
<sequence length="670" mass="78755">MSDNDQQQLQSLVLSAELNSENENLEQLGPIIKSIYDTGRQEAFLEQLAAFVRKKENEIERMCNSNYQEFVHSVDQLLKVRQGTVNLKNKIIDLNYDEQKSGKKVAAKKKELIQTRRIQKNIDEAVETLQLCLHVLDMANRVHNLTEERKYFSALRTLEELQTVHLRKVIQYEFAKHMQESIPVMQNNVKNAVTKEMKEWLFLVQQDTPKLGKIAMEQMRLRQERWREKVRRNSDLRSVSVSSPIEIVMNEENEFNIIDNDQVKIDFRPLYQCLHIYEELGQRGEFKSNYEDDRKAQANLVLSRSFTLRESDEKSFEAFLQEIVGFFVIEHIIVHSTQNFRSQSEVDNLWDIVISKVVKISSDSLEDCHDPVLYQKIKFTLFTFIQTLEDYGYNVHSFTDLILTVFQKYSEMLKRKFSEDFHQTILDDDYMPMQVQFPEEYAAVVDACWFKEEDHRISQGYPRVLPFSQAYPSCCLDIKNFVSQYYQFAEDDSRQYSYVDDIVKQTLDNLLIEHVNGVLLGKLQSTNISQIVQIIINLEYFENACEELEKLLKAKRAAYEFHDTRKMAEKRIFELVNSKIDDFLELADYDCPQVKRINSNAVKNLNTDVTFLENFAHSLEDKNIVDAFLELRQIVTLLSSDNVEEYLDPSARNKKYSRLKPADVVNLFEK</sequence>
<dbReference type="Proteomes" id="UP000789525">
    <property type="component" value="Unassembled WGS sequence"/>
</dbReference>
<accession>A0ACA9LJN0</accession>
<name>A0ACA9LJN0_9GLOM</name>